<dbReference type="CDD" id="cd03215">
    <property type="entry name" value="ABC_Carb_Monos_II"/>
    <property type="match status" value="1"/>
</dbReference>
<dbReference type="AlphaFoldDB" id="A0A6N7YQ52"/>
<organism evidence="6 7">
    <name type="scientific">Amycolatopsis pithecellobii</name>
    <dbReference type="NCBI Taxonomy" id="664692"/>
    <lineage>
        <taxon>Bacteria</taxon>
        <taxon>Bacillati</taxon>
        <taxon>Actinomycetota</taxon>
        <taxon>Actinomycetes</taxon>
        <taxon>Pseudonocardiales</taxon>
        <taxon>Pseudonocardiaceae</taxon>
        <taxon>Amycolatopsis</taxon>
    </lineage>
</organism>
<evidence type="ECO:0000313" key="7">
    <source>
        <dbReference type="Proteomes" id="UP000440096"/>
    </source>
</evidence>
<dbReference type="Pfam" id="PF00005">
    <property type="entry name" value="ABC_tran"/>
    <property type="match status" value="1"/>
</dbReference>
<keyword evidence="3" id="KW-0547">Nucleotide-binding</keyword>
<dbReference type="Gene3D" id="3.40.50.300">
    <property type="entry name" value="P-loop containing nucleotide triphosphate hydrolases"/>
    <property type="match status" value="2"/>
</dbReference>
<protein>
    <submittedName>
        <fullName evidence="6">ATP-binding cassette domain-containing protein</fullName>
    </submittedName>
</protein>
<reference evidence="6 7" key="1">
    <citation type="submission" date="2019-11" db="EMBL/GenBank/DDBJ databases">
        <title>Draft genome of Amycolatopsis RM579.</title>
        <authorList>
            <person name="Duangmal K."/>
            <person name="Mingma R."/>
        </authorList>
    </citation>
    <scope>NUCLEOTIDE SEQUENCE [LARGE SCALE GENOMIC DNA]</scope>
    <source>
        <strain evidence="6 7">RM579</strain>
    </source>
</reference>
<evidence type="ECO:0000256" key="3">
    <source>
        <dbReference type="ARBA" id="ARBA00022741"/>
    </source>
</evidence>
<evidence type="ECO:0000256" key="4">
    <source>
        <dbReference type="ARBA" id="ARBA00022840"/>
    </source>
</evidence>
<dbReference type="GO" id="GO:0005524">
    <property type="term" value="F:ATP binding"/>
    <property type="evidence" value="ECO:0007669"/>
    <property type="project" value="UniProtKB-KW"/>
</dbReference>
<dbReference type="OrthoDB" id="8039522at2"/>
<dbReference type="EMBL" id="WMBA01000009">
    <property type="protein sequence ID" value="MTD54018.1"/>
    <property type="molecule type" value="Genomic_DNA"/>
</dbReference>
<dbReference type="InterPro" id="IPR017871">
    <property type="entry name" value="ABC_transporter-like_CS"/>
</dbReference>
<keyword evidence="2" id="KW-0677">Repeat</keyword>
<evidence type="ECO:0000256" key="2">
    <source>
        <dbReference type="ARBA" id="ARBA00022737"/>
    </source>
</evidence>
<evidence type="ECO:0000256" key="1">
    <source>
        <dbReference type="ARBA" id="ARBA00022448"/>
    </source>
</evidence>
<dbReference type="InterPro" id="IPR003439">
    <property type="entry name" value="ABC_transporter-like_ATP-bd"/>
</dbReference>
<sequence length="359" mass="38815">MLVLDEPTASLPPAEVSHLLDALRALRAKGLAILYVTHRMEEVFDISQRITILRDGRTVMESRTDETDDAGVTAAILGAQEHARLVGKPAQVSRPDDSAAAVPSNGPPALSVGGLRGGRVNDVGFDLARGEILGLTGLVGSGYDEALACVFGMTSRQAGRVEVYGEALKGDHCRNAVQAGVGYVPSDRDRLATIPDWTLAENLTLARIPTRRLALDRRFERRSTLEWLRRLEVVPLDPKRKIVELSGGNRQRVVLGRWLRRGCRVLLLDEPTIGVDVAGKDRIYTLLRDAADRGVGIVVASSDHTELLEICDRIVVFREGKIATTLDPGAGVTHEQLFRECSGLPADGDQAGDSNPGRG</sequence>
<evidence type="ECO:0000313" key="6">
    <source>
        <dbReference type="EMBL" id="MTD54018.1"/>
    </source>
</evidence>
<keyword evidence="7" id="KW-1185">Reference proteome</keyword>
<dbReference type="PANTHER" id="PTHR43790">
    <property type="entry name" value="CARBOHYDRATE TRANSPORT ATP-BINDING PROTEIN MG119-RELATED"/>
    <property type="match status" value="1"/>
</dbReference>
<evidence type="ECO:0000259" key="5">
    <source>
        <dbReference type="PROSITE" id="PS50893"/>
    </source>
</evidence>
<dbReference type="Proteomes" id="UP000440096">
    <property type="component" value="Unassembled WGS sequence"/>
</dbReference>
<dbReference type="InterPro" id="IPR027417">
    <property type="entry name" value="P-loop_NTPase"/>
</dbReference>
<keyword evidence="4 6" id="KW-0067">ATP-binding</keyword>
<dbReference type="PROSITE" id="PS00211">
    <property type="entry name" value="ABC_TRANSPORTER_1"/>
    <property type="match status" value="1"/>
</dbReference>
<gene>
    <name evidence="6" type="ORF">GKO32_08495</name>
</gene>
<comment type="caution">
    <text evidence="6">The sequence shown here is derived from an EMBL/GenBank/DDBJ whole genome shotgun (WGS) entry which is preliminary data.</text>
</comment>
<accession>A0A6N7YQ52</accession>
<dbReference type="GO" id="GO:0016887">
    <property type="term" value="F:ATP hydrolysis activity"/>
    <property type="evidence" value="ECO:0007669"/>
    <property type="project" value="InterPro"/>
</dbReference>
<dbReference type="InterPro" id="IPR050107">
    <property type="entry name" value="ABC_carbohydrate_import_ATPase"/>
</dbReference>
<name>A0A6N7YQ52_9PSEU</name>
<dbReference type="SUPFAM" id="SSF52540">
    <property type="entry name" value="P-loop containing nucleoside triphosphate hydrolases"/>
    <property type="match status" value="2"/>
</dbReference>
<feature type="domain" description="ABC transporter" evidence="5">
    <location>
        <begin position="93"/>
        <end position="344"/>
    </location>
</feature>
<dbReference type="PROSITE" id="PS50893">
    <property type="entry name" value="ABC_TRANSPORTER_2"/>
    <property type="match status" value="1"/>
</dbReference>
<dbReference type="PANTHER" id="PTHR43790:SF9">
    <property type="entry name" value="GALACTOFURANOSE TRANSPORTER ATP-BINDING PROTEIN YTFR"/>
    <property type="match status" value="1"/>
</dbReference>
<keyword evidence="1" id="KW-0813">Transport</keyword>
<proteinExistence type="predicted"/>